<organism evidence="1">
    <name type="scientific">Ditylum brightwellii</name>
    <dbReference type="NCBI Taxonomy" id="49249"/>
    <lineage>
        <taxon>Eukaryota</taxon>
        <taxon>Sar</taxon>
        <taxon>Stramenopiles</taxon>
        <taxon>Ochrophyta</taxon>
        <taxon>Bacillariophyta</taxon>
        <taxon>Mediophyceae</taxon>
        <taxon>Lithodesmiophycidae</taxon>
        <taxon>Lithodesmiales</taxon>
        <taxon>Lithodesmiaceae</taxon>
        <taxon>Ditylum</taxon>
    </lineage>
</organism>
<gene>
    <name evidence="1" type="ORF">DBRI00130_LOCUS1844</name>
</gene>
<protein>
    <submittedName>
        <fullName evidence="1">Uncharacterized protein</fullName>
    </submittedName>
</protein>
<accession>A0A7S4UGI7</accession>
<reference evidence="1" key="1">
    <citation type="submission" date="2021-01" db="EMBL/GenBank/DDBJ databases">
        <authorList>
            <person name="Corre E."/>
            <person name="Pelletier E."/>
            <person name="Niang G."/>
            <person name="Scheremetjew M."/>
            <person name="Finn R."/>
            <person name="Kale V."/>
            <person name="Holt S."/>
            <person name="Cochrane G."/>
            <person name="Meng A."/>
            <person name="Brown T."/>
            <person name="Cohen L."/>
        </authorList>
    </citation>
    <scope>NUCLEOTIDE SEQUENCE</scope>
    <source>
        <strain evidence="1">GSO104</strain>
    </source>
</reference>
<evidence type="ECO:0000313" key="1">
    <source>
        <dbReference type="EMBL" id="CAE4581616.1"/>
    </source>
</evidence>
<name>A0A7S4UGI7_9STRA</name>
<dbReference type="EMBL" id="HBNS01002298">
    <property type="protein sequence ID" value="CAE4581616.1"/>
    <property type="molecule type" value="Transcribed_RNA"/>
</dbReference>
<proteinExistence type="predicted"/>
<dbReference type="AlphaFoldDB" id="A0A7S4UGI7"/>
<sequence length="458" mass="50968">MSHSSRPLSDKLRRMLRVSAQDVLCKEFNRIIKFSLKENKASRKRRRHERISELRRSTMALVVAGLSPDDARSIGYVIENLAVDGVVWSKFEGFFLKEFRAYCSRIASTKYNKEKGFWRKNSSLSIVMLSFIMGSLKVGCCRDQSFSVKDVEKMFHERTSVSILQLLGGIIALVSQELKQMLEKSTSRPDSDGCIASVIHLLQCAMKRLGRSFPPTHLQGVCGILMLCTDAIRQKRGNAEGGGLCSFIDYIVNEIVLLLSTIGSALTVSCTEAILDQIASTFYTLFSQGGWFITAPLMTALEKFASSLPSNHQGILPKCIPEKSKLLLQCRFKGKVFDESRLKVEEHNACQIEESRLEESDFLLRSCDPPHKMRRKIYRGASDVVIASGSRVATVDTGGKSAAIVIMPPDGDLSVDEILAAISSATSNRNTAVQMNRINRVILTDHDRGCRLKVQGET</sequence>